<feature type="transmembrane region" description="Helical" evidence="2">
    <location>
        <begin position="20"/>
        <end position="38"/>
    </location>
</feature>
<feature type="non-terminal residue" evidence="3">
    <location>
        <position position="165"/>
    </location>
</feature>
<evidence type="ECO:0000313" key="3">
    <source>
        <dbReference type="EMBL" id="OXU21155.1"/>
    </source>
</evidence>
<protein>
    <submittedName>
        <fullName evidence="3">Uncharacterized protein</fullName>
    </submittedName>
</protein>
<accession>A0A232ES20</accession>
<keyword evidence="4" id="KW-1185">Reference proteome</keyword>
<name>A0A232ES20_9HYME</name>
<evidence type="ECO:0000313" key="4">
    <source>
        <dbReference type="Proteomes" id="UP000215335"/>
    </source>
</evidence>
<gene>
    <name evidence="3" type="ORF">TSAR_010019</name>
</gene>
<keyword evidence="2" id="KW-0812">Transmembrane</keyword>
<keyword evidence="2" id="KW-0472">Membrane</keyword>
<keyword evidence="2" id="KW-1133">Transmembrane helix</keyword>
<feature type="region of interest" description="Disordered" evidence="1">
    <location>
        <begin position="131"/>
        <end position="165"/>
    </location>
</feature>
<sequence length="165" mass="18810">MFAYYWKCMIIDDRYQNLQVFVYTALVLFYGGFIYLVYITMLKQLTRAETLGWINANFSSENFAMVSQALPPNRTITPSITVSTVPDAQVLLVDSIRSHRHPHEVKPVYLVSTAREEKLLYYELTANSKKKLEPTDQVQEPAGPRTGRRGGHTPIGEASPKKQQP</sequence>
<organism evidence="3 4">
    <name type="scientific">Trichomalopsis sarcophagae</name>
    <dbReference type="NCBI Taxonomy" id="543379"/>
    <lineage>
        <taxon>Eukaryota</taxon>
        <taxon>Metazoa</taxon>
        <taxon>Ecdysozoa</taxon>
        <taxon>Arthropoda</taxon>
        <taxon>Hexapoda</taxon>
        <taxon>Insecta</taxon>
        <taxon>Pterygota</taxon>
        <taxon>Neoptera</taxon>
        <taxon>Endopterygota</taxon>
        <taxon>Hymenoptera</taxon>
        <taxon>Apocrita</taxon>
        <taxon>Proctotrupomorpha</taxon>
        <taxon>Chalcidoidea</taxon>
        <taxon>Pteromalidae</taxon>
        <taxon>Pteromalinae</taxon>
        <taxon>Trichomalopsis</taxon>
    </lineage>
</organism>
<comment type="caution">
    <text evidence="3">The sequence shown here is derived from an EMBL/GenBank/DDBJ whole genome shotgun (WGS) entry which is preliminary data.</text>
</comment>
<evidence type="ECO:0000256" key="1">
    <source>
        <dbReference type="SAM" id="MobiDB-lite"/>
    </source>
</evidence>
<reference evidence="3 4" key="1">
    <citation type="journal article" date="2017" name="Curr. Biol.">
        <title>The Evolution of Venom by Co-option of Single-Copy Genes.</title>
        <authorList>
            <person name="Martinson E.O."/>
            <person name="Mrinalini"/>
            <person name="Kelkar Y.D."/>
            <person name="Chang C.H."/>
            <person name="Werren J.H."/>
        </authorList>
    </citation>
    <scope>NUCLEOTIDE SEQUENCE [LARGE SCALE GENOMIC DNA]</scope>
    <source>
        <strain evidence="3 4">Alberta</strain>
        <tissue evidence="3">Whole body</tissue>
    </source>
</reference>
<proteinExistence type="predicted"/>
<dbReference type="AlphaFoldDB" id="A0A232ES20"/>
<evidence type="ECO:0000256" key="2">
    <source>
        <dbReference type="SAM" id="Phobius"/>
    </source>
</evidence>
<dbReference type="Proteomes" id="UP000215335">
    <property type="component" value="Unassembled WGS sequence"/>
</dbReference>
<dbReference type="EMBL" id="NNAY01002513">
    <property type="protein sequence ID" value="OXU21155.1"/>
    <property type="molecule type" value="Genomic_DNA"/>
</dbReference>